<proteinExistence type="predicted"/>
<evidence type="ECO:0000313" key="1">
    <source>
        <dbReference type="EMBL" id="MBW0513501.1"/>
    </source>
</evidence>
<sequence>MATLSNASKNANLNASTPSISPPTTIIPFLGSSLGWPTSNNLLPMTNGHPSPPALAGNLASATVATVTSHSTSDSLSILATTSSNSTSKLHQLFDVFDCLFCRYCRNFYDYIQNHPNDASDYGSLSAL</sequence>
<reference evidence="1" key="1">
    <citation type="submission" date="2021-03" db="EMBL/GenBank/DDBJ databases">
        <title>Draft genome sequence of rust myrtle Austropuccinia psidii MF-1, a brazilian biotype.</title>
        <authorList>
            <person name="Quecine M.C."/>
            <person name="Pachon D.M.R."/>
            <person name="Bonatelli M.L."/>
            <person name="Correr F.H."/>
            <person name="Franceschini L.M."/>
            <person name="Leite T.F."/>
            <person name="Margarido G.R.A."/>
            <person name="Almeida C.A."/>
            <person name="Ferrarezi J.A."/>
            <person name="Labate C.A."/>
        </authorList>
    </citation>
    <scope>NUCLEOTIDE SEQUENCE</scope>
    <source>
        <strain evidence="1">MF-1</strain>
    </source>
</reference>
<keyword evidence="2" id="KW-1185">Reference proteome</keyword>
<gene>
    <name evidence="1" type="ORF">O181_053216</name>
</gene>
<comment type="caution">
    <text evidence="1">The sequence shown here is derived from an EMBL/GenBank/DDBJ whole genome shotgun (WGS) entry which is preliminary data.</text>
</comment>
<evidence type="ECO:0000313" key="2">
    <source>
        <dbReference type="Proteomes" id="UP000765509"/>
    </source>
</evidence>
<dbReference type="AlphaFoldDB" id="A0A9Q3E734"/>
<accession>A0A9Q3E734</accession>
<protein>
    <submittedName>
        <fullName evidence="1">Uncharacterized protein</fullName>
    </submittedName>
</protein>
<organism evidence="1 2">
    <name type="scientific">Austropuccinia psidii MF-1</name>
    <dbReference type="NCBI Taxonomy" id="1389203"/>
    <lineage>
        <taxon>Eukaryota</taxon>
        <taxon>Fungi</taxon>
        <taxon>Dikarya</taxon>
        <taxon>Basidiomycota</taxon>
        <taxon>Pucciniomycotina</taxon>
        <taxon>Pucciniomycetes</taxon>
        <taxon>Pucciniales</taxon>
        <taxon>Sphaerophragmiaceae</taxon>
        <taxon>Austropuccinia</taxon>
    </lineage>
</organism>
<name>A0A9Q3E734_9BASI</name>
<dbReference type="Proteomes" id="UP000765509">
    <property type="component" value="Unassembled WGS sequence"/>
</dbReference>
<dbReference type="EMBL" id="AVOT02023468">
    <property type="protein sequence ID" value="MBW0513501.1"/>
    <property type="molecule type" value="Genomic_DNA"/>
</dbReference>